<dbReference type="InterPro" id="IPR002933">
    <property type="entry name" value="Peptidase_M20"/>
</dbReference>
<comment type="caution">
    <text evidence="2">The sequence shown here is derived from an EMBL/GenBank/DDBJ whole genome shotgun (WGS) entry which is preliminary data.</text>
</comment>
<dbReference type="EMBL" id="JACRTJ010000010">
    <property type="protein sequence ID" value="MBC8598403.1"/>
    <property type="molecule type" value="Genomic_DNA"/>
</dbReference>
<dbReference type="RefSeq" id="WP_158358221.1">
    <property type="nucleotide sequence ID" value="NZ_JACRTJ010000010.1"/>
</dbReference>
<protein>
    <submittedName>
        <fullName evidence="2">Amidohydrolase</fullName>
    </submittedName>
</protein>
<organism evidence="2 3">
    <name type="scientific">Enterocloster hominis</name>
    <name type="common">ex Liu et al. 2021</name>
    <dbReference type="NCBI Taxonomy" id="2763663"/>
    <lineage>
        <taxon>Bacteria</taxon>
        <taxon>Bacillati</taxon>
        <taxon>Bacillota</taxon>
        <taxon>Clostridia</taxon>
        <taxon>Lachnospirales</taxon>
        <taxon>Lachnospiraceae</taxon>
        <taxon>Enterocloster</taxon>
    </lineage>
</organism>
<dbReference type="PANTHER" id="PTHR11014">
    <property type="entry name" value="PEPTIDASE M20 FAMILY MEMBER"/>
    <property type="match status" value="1"/>
</dbReference>
<evidence type="ECO:0000313" key="3">
    <source>
        <dbReference type="Proteomes" id="UP000647491"/>
    </source>
</evidence>
<evidence type="ECO:0000259" key="1">
    <source>
        <dbReference type="Pfam" id="PF07687"/>
    </source>
</evidence>
<feature type="domain" description="Peptidase M20 dimerisation" evidence="1">
    <location>
        <begin position="187"/>
        <end position="277"/>
    </location>
</feature>
<dbReference type="Gene3D" id="3.40.630.10">
    <property type="entry name" value="Zn peptidases"/>
    <property type="match status" value="1"/>
</dbReference>
<dbReference type="Proteomes" id="UP000647491">
    <property type="component" value="Unassembled WGS sequence"/>
</dbReference>
<dbReference type="InterPro" id="IPR017439">
    <property type="entry name" value="Amidohydrolase"/>
</dbReference>
<evidence type="ECO:0000313" key="2">
    <source>
        <dbReference type="EMBL" id="MBC8598403.1"/>
    </source>
</evidence>
<dbReference type="CDD" id="cd03886">
    <property type="entry name" value="M20_Acy1"/>
    <property type="match status" value="1"/>
</dbReference>
<proteinExistence type="predicted"/>
<dbReference type="Pfam" id="PF01546">
    <property type="entry name" value="Peptidase_M20"/>
    <property type="match status" value="1"/>
</dbReference>
<dbReference type="InterPro" id="IPR036264">
    <property type="entry name" value="Bact_exopeptidase_dim_dom"/>
</dbReference>
<dbReference type="PIRSF" id="PIRSF005962">
    <property type="entry name" value="Pept_M20D_amidohydro"/>
    <property type="match status" value="1"/>
</dbReference>
<dbReference type="InterPro" id="IPR011650">
    <property type="entry name" value="Peptidase_M20_dimer"/>
</dbReference>
<dbReference type="Gene3D" id="3.30.70.360">
    <property type="match status" value="1"/>
</dbReference>
<dbReference type="NCBIfam" id="TIGR01891">
    <property type="entry name" value="amidohydrolases"/>
    <property type="match status" value="1"/>
</dbReference>
<dbReference type="SUPFAM" id="SSF53187">
    <property type="entry name" value="Zn-dependent exopeptidases"/>
    <property type="match status" value="1"/>
</dbReference>
<dbReference type="Pfam" id="PF07687">
    <property type="entry name" value="M20_dimer"/>
    <property type="match status" value="1"/>
</dbReference>
<gene>
    <name evidence="2" type="ORF">H8708_04015</name>
</gene>
<dbReference type="PANTHER" id="PTHR11014:SF63">
    <property type="entry name" value="METALLOPEPTIDASE, PUTATIVE (AFU_ORTHOLOGUE AFUA_6G09600)-RELATED"/>
    <property type="match status" value="1"/>
</dbReference>
<dbReference type="SUPFAM" id="SSF55031">
    <property type="entry name" value="Bacterial exopeptidase dimerisation domain"/>
    <property type="match status" value="1"/>
</dbReference>
<sequence>METMKLVLPLNEEMTAIRRHIHQHPELSNEEFETTKLIREKLTEYGIEIAEIGLKTGVLGILRGKKPGKTVAIREDIDALPMPELTELPFASEIPNVCHSCGHDIHTTVLLYCARVLSQIRDELSGTVMFLFQPAEEKGCGAKQFIDCDFTRAAKPDVFIGLHVSPEYDAGTIALKKGPGCASNDFFHIKISGKGGHGAHPENFVDPVMISAYVLTQLQTIVSRENHPISSAVLTIGNIQGGKAANIVPDFVEMQGTLRTLTPELRESMKQSVERIVTLGAETLRGKGEITWGDGMPPLVNDDTVVDLVAAAAEKTIGADRIFTFDSPSLGSEDFSCLFPEYAPGAQFRLGSGNSDPNTRHGIHNSKNTFDEDCIAAGTAVLVQFVRDYLN</sequence>
<accession>A0ABR7NQM1</accession>
<reference evidence="2 3" key="1">
    <citation type="submission" date="2020-08" db="EMBL/GenBank/DDBJ databases">
        <title>Genome public.</title>
        <authorList>
            <person name="Liu C."/>
            <person name="Sun Q."/>
        </authorList>
    </citation>
    <scope>NUCLEOTIDE SEQUENCE [LARGE SCALE GENOMIC DNA]</scope>
    <source>
        <strain evidence="2 3">BX10</strain>
    </source>
</reference>
<keyword evidence="3" id="KW-1185">Reference proteome</keyword>
<name>A0ABR7NQM1_9FIRM</name>